<dbReference type="PANTHER" id="PTHR42754">
    <property type="entry name" value="ENDOGLUCANASE"/>
    <property type="match status" value="1"/>
</dbReference>
<dbReference type="STRING" id="390640.SAMN04488034_102542"/>
<dbReference type="EMBL" id="FNUG01000002">
    <property type="protein sequence ID" value="SEE83885.1"/>
    <property type="molecule type" value="Genomic_DNA"/>
</dbReference>
<evidence type="ECO:0008006" key="3">
    <source>
        <dbReference type="Google" id="ProtNLM"/>
    </source>
</evidence>
<organism evidence="1 2">
    <name type="scientific">Salinimicrobium catena</name>
    <dbReference type="NCBI Taxonomy" id="390640"/>
    <lineage>
        <taxon>Bacteria</taxon>
        <taxon>Pseudomonadati</taxon>
        <taxon>Bacteroidota</taxon>
        <taxon>Flavobacteriia</taxon>
        <taxon>Flavobacteriales</taxon>
        <taxon>Flavobacteriaceae</taxon>
        <taxon>Salinimicrobium</taxon>
    </lineage>
</organism>
<dbReference type="RefSeq" id="WP_093112837.1">
    <property type="nucleotide sequence ID" value="NZ_FNGG01000002.1"/>
</dbReference>
<accession>A0A1H5M3Q7</accession>
<evidence type="ECO:0000313" key="1">
    <source>
        <dbReference type="EMBL" id="SEE83885.1"/>
    </source>
</evidence>
<dbReference type="Proteomes" id="UP000199448">
    <property type="component" value="Unassembled WGS sequence"/>
</dbReference>
<dbReference type="PANTHER" id="PTHR42754:SF1">
    <property type="entry name" value="LIPOPROTEIN"/>
    <property type="match status" value="1"/>
</dbReference>
<proteinExistence type="predicted"/>
<dbReference type="AlphaFoldDB" id="A0A1H5M3Q7"/>
<sequence>MLKKTFFISVLSLTFFCCSKNDTTEEENPNICEEGMNFSHEVLKTINSLELVEIIKTNDGGYIGLHHAEDFIIHKFDQNFSIVWEKTFSGSDIDRAQSIIQTNDNGFIVAGYSRSNDGDFDQNYGDYDIWILKLNPLGDLEWKKNYGGNSADGLSGKRSVVENENGKLTITGYTKSKFEGSEYKGGYDALLFQVTSEGELVFRKTYGGTKNDFGRELIINNSNYNVLLKYGSSDGSFNKEGNWILNSDDEGKIVWNTFLGGINSGSLTIDSSNNIISANTNFYELLLHKINLNGEIIDTKTINSLGSTKQYSINDIIVDQEGNISVVGDLGLGNDQDAFIMNLCTSFEQKFDKTFGGNDYDKIRSILPLRDGYLLTFNTFSNNLEGVNNNNTMSTFFWKIIKPN</sequence>
<name>A0A1H5M3Q7_9FLAO</name>
<protein>
    <recommendedName>
        <fullName evidence="3">Bulb-type lectin domain-containing protein</fullName>
    </recommendedName>
</protein>
<evidence type="ECO:0000313" key="2">
    <source>
        <dbReference type="Proteomes" id="UP000199448"/>
    </source>
</evidence>
<reference evidence="1 2" key="1">
    <citation type="submission" date="2016-10" db="EMBL/GenBank/DDBJ databases">
        <authorList>
            <person name="de Groot N.N."/>
        </authorList>
    </citation>
    <scope>NUCLEOTIDE SEQUENCE [LARGE SCALE GENOMIC DNA]</scope>
    <source>
        <strain evidence="1 2">DSM 23553</strain>
    </source>
</reference>
<dbReference type="OrthoDB" id="9811934at2"/>
<keyword evidence="2" id="KW-1185">Reference proteome</keyword>
<gene>
    <name evidence="1" type="ORF">SAMN04488034_102542</name>
</gene>